<dbReference type="AlphaFoldDB" id="A0A0D2J4B7"/>
<organism evidence="1 2">
    <name type="scientific">Rhinocladiella mackenziei CBS 650.93</name>
    <dbReference type="NCBI Taxonomy" id="1442369"/>
    <lineage>
        <taxon>Eukaryota</taxon>
        <taxon>Fungi</taxon>
        <taxon>Dikarya</taxon>
        <taxon>Ascomycota</taxon>
        <taxon>Pezizomycotina</taxon>
        <taxon>Eurotiomycetes</taxon>
        <taxon>Chaetothyriomycetidae</taxon>
        <taxon>Chaetothyriales</taxon>
        <taxon>Herpotrichiellaceae</taxon>
        <taxon>Rhinocladiella</taxon>
    </lineage>
</organism>
<dbReference type="EMBL" id="KN847479">
    <property type="protein sequence ID" value="KIX03860.1"/>
    <property type="molecule type" value="Genomic_DNA"/>
</dbReference>
<dbReference type="VEuPathDB" id="FungiDB:Z518_07413"/>
<reference evidence="1 2" key="1">
    <citation type="submission" date="2015-01" db="EMBL/GenBank/DDBJ databases">
        <title>The Genome Sequence of Rhinocladiella mackenzie CBS 650.93.</title>
        <authorList>
            <consortium name="The Broad Institute Genomics Platform"/>
            <person name="Cuomo C."/>
            <person name="de Hoog S."/>
            <person name="Gorbushina A."/>
            <person name="Stielow B."/>
            <person name="Teixiera M."/>
            <person name="Abouelleil A."/>
            <person name="Chapman S.B."/>
            <person name="Priest M."/>
            <person name="Young S.K."/>
            <person name="Wortman J."/>
            <person name="Nusbaum C."/>
            <person name="Birren B."/>
        </authorList>
    </citation>
    <scope>NUCLEOTIDE SEQUENCE [LARGE SCALE GENOMIC DNA]</scope>
    <source>
        <strain evidence="1 2">CBS 650.93</strain>
    </source>
</reference>
<dbReference type="OrthoDB" id="409543at2759"/>
<accession>A0A0D2J4B7</accession>
<protein>
    <submittedName>
        <fullName evidence="1">Rhinocladiella mackenziei CBS 650.93 unplaced genomic scaffold supercont1.5, whole genome shotgun sequence</fullName>
    </submittedName>
</protein>
<dbReference type="Gene3D" id="3.90.550.20">
    <property type="match status" value="1"/>
</dbReference>
<dbReference type="InterPro" id="IPR029044">
    <property type="entry name" value="Nucleotide-diphossugar_trans"/>
</dbReference>
<evidence type="ECO:0000313" key="1">
    <source>
        <dbReference type="EMBL" id="KIX03860.1"/>
    </source>
</evidence>
<proteinExistence type="predicted"/>
<dbReference type="Proteomes" id="UP000053617">
    <property type="component" value="Unassembled WGS sequence"/>
</dbReference>
<sequence length="400" mass="45906">METSSKFAIPEEFKDQLRYVDALDKRSDEEILASFENPAPVTSEKNIWAYWDKGIRAMPGWCLRNVLNWVRLCGPSWTVRILDSVPDSANNALKWLSPDILPQAFIKGTMTGVYVGPHSSDFLRGACLWTYGGVYMDVGIILIRDMDRICWNQLADPNSPYQISCPVMYGTTLANHFVASRKGDPFIKRWHDLFVYLWKDRQNHEGIFQSPLVAFALNQSFDESRQSNFHWDFKVEPQMVLEYISQVLSWSRLCMLEDAGDGFSGVDYWQRHVLPFSALHECWRAEKTIGFGGPLLFNALATKLDADPNSEEYKTAYKLVWQLLTKSSLQKITHGKNLTLTPACGALWEEEGNENKDHEPGTFAELLRYGTIHFEQTRESIEMIEAERPKVTMKKSLLEP</sequence>
<evidence type="ECO:0000313" key="2">
    <source>
        <dbReference type="Proteomes" id="UP000053617"/>
    </source>
</evidence>
<keyword evidence="2" id="KW-1185">Reference proteome</keyword>
<dbReference type="GO" id="GO:0016757">
    <property type="term" value="F:glycosyltransferase activity"/>
    <property type="evidence" value="ECO:0007669"/>
    <property type="project" value="InterPro"/>
</dbReference>
<dbReference type="SUPFAM" id="SSF53448">
    <property type="entry name" value="Nucleotide-diphospho-sugar transferases"/>
    <property type="match status" value="1"/>
</dbReference>
<dbReference type="Pfam" id="PF05704">
    <property type="entry name" value="Caps_synth"/>
    <property type="match status" value="1"/>
</dbReference>
<dbReference type="InterPro" id="IPR008441">
    <property type="entry name" value="AfumC-like_glycosyl_Trfase"/>
</dbReference>
<dbReference type="GeneID" id="25295484"/>
<dbReference type="RefSeq" id="XP_013270996.1">
    <property type="nucleotide sequence ID" value="XM_013415542.1"/>
</dbReference>
<name>A0A0D2J4B7_9EURO</name>
<dbReference type="HOGENOM" id="CLU_061936_0_0_1"/>
<gene>
    <name evidence="1" type="ORF">Z518_07413</name>
</gene>